<comment type="caution">
    <text evidence="1">The sequence shown here is derived from an EMBL/GenBank/DDBJ whole genome shotgun (WGS) entry which is preliminary data.</text>
</comment>
<evidence type="ECO:0000313" key="2">
    <source>
        <dbReference type="Proteomes" id="UP000603056"/>
    </source>
</evidence>
<evidence type="ECO:0000313" key="1">
    <source>
        <dbReference type="EMBL" id="CAD6491367.1"/>
    </source>
</evidence>
<dbReference type="Proteomes" id="UP000603056">
    <property type="component" value="Unassembled WGS sequence"/>
</dbReference>
<organism evidence="1 2">
    <name type="scientific">Candidatus Argoarchaeum ethanivorans</name>
    <dbReference type="NCBI Taxonomy" id="2608793"/>
    <lineage>
        <taxon>Archaea</taxon>
        <taxon>Methanobacteriati</taxon>
        <taxon>Methanobacteriota</taxon>
        <taxon>Stenosarchaea group</taxon>
        <taxon>Methanomicrobia</taxon>
        <taxon>Methanosarcinales</taxon>
        <taxon>Methanosarcinales incertae sedis</taxon>
        <taxon>GOM Arc I cluster</taxon>
        <taxon>Candidatus Argoarchaeum</taxon>
    </lineage>
</organism>
<dbReference type="EMBL" id="CAJHIP010000003">
    <property type="protein sequence ID" value="CAD6491367.1"/>
    <property type="molecule type" value="Genomic_DNA"/>
</dbReference>
<sequence>MQIFCIRLPEQAIRELNAIARSQYMPVRTLARALFLTYLEELKNKKNVVGGVTDKLSPTTKITPKCGYWKHPKKATYRAKRGVRDAC</sequence>
<accession>A0A811T9X1</accession>
<gene>
    <name evidence="1" type="ORF">FFODKBPE_00133</name>
</gene>
<proteinExistence type="predicted"/>
<protein>
    <recommendedName>
        <fullName evidence="3">Ribbon-helix-helix protein CopG domain-containing protein</fullName>
    </recommendedName>
</protein>
<name>A0A811T9X1_9EURY</name>
<reference evidence="1" key="1">
    <citation type="submission" date="2020-10" db="EMBL/GenBank/DDBJ databases">
        <authorList>
            <person name="Hahn C.J."/>
            <person name="Laso-Perez R."/>
            <person name="Vulcano F."/>
            <person name="Vaziourakis K.-M."/>
            <person name="Stokke R."/>
            <person name="Steen I.H."/>
            <person name="Teske A."/>
            <person name="Boetius A."/>
            <person name="Liebeke M."/>
            <person name="Amann R."/>
            <person name="Knittel K."/>
        </authorList>
    </citation>
    <scope>NUCLEOTIDE SEQUENCE</scope>
    <source>
        <strain evidence="1">Gfbio:e3339647-f889-4370-9287-4fb5cb688e4c:AG394J04_GoMArc1</strain>
    </source>
</reference>
<evidence type="ECO:0008006" key="3">
    <source>
        <dbReference type="Google" id="ProtNLM"/>
    </source>
</evidence>
<dbReference type="AlphaFoldDB" id="A0A811T9X1"/>